<gene>
    <name evidence="1" type="ORF">GSOID_T00027681001</name>
</gene>
<feature type="non-terminal residue" evidence="1">
    <location>
        <position position="1"/>
    </location>
</feature>
<name>E4Z5Y1_OIKDI</name>
<accession>E4Z5Y1</accession>
<dbReference type="EMBL" id="FN657850">
    <property type="protein sequence ID" value="CBY43109.1"/>
    <property type="molecule type" value="Genomic_DNA"/>
</dbReference>
<sequence>SLLKFSASVTTCAKSAFCTERQTRKVLCTIP</sequence>
<proteinExistence type="predicted"/>
<dbReference type="Proteomes" id="UP000011014">
    <property type="component" value="Unassembled WGS sequence"/>
</dbReference>
<reference evidence="1" key="1">
    <citation type="journal article" date="2010" name="Science">
        <title>Plasticity of animal genome architecture unmasked by rapid evolution of a pelagic tunicate.</title>
        <authorList>
            <person name="Denoeud F."/>
            <person name="Henriet S."/>
            <person name="Mungpakdee S."/>
            <person name="Aury J.M."/>
            <person name="Da Silva C."/>
            <person name="Brinkmann H."/>
            <person name="Mikhaleva J."/>
            <person name="Olsen L.C."/>
            <person name="Jubin C."/>
            <person name="Canestro C."/>
            <person name="Bouquet J.M."/>
            <person name="Danks G."/>
            <person name="Poulain J."/>
            <person name="Campsteijn C."/>
            <person name="Adamski M."/>
            <person name="Cross I."/>
            <person name="Yadetie F."/>
            <person name="Muffato M."/>
            <person name="Louis A."/>
            <person name="Butcher S."/>
            <person name="Tsagkogeorga G."/>
            <person name="Konrad A."/>
            <person name="Singh S."/>
            <person name="Jensen M.F."/>
            <person name="Cong E.H."/>
            <person name="Eikeseth-Otteraa H."/>
            <person name="Noel B."/>
            <person name="Anthouard V."/>
            <person name="Porcel B.M."/>
            <person name="Kachouri-Lafond R."/>
            <person name="Nishino A."/>
            <person name="Ugolini M."/>
            <person name="Chourrout P."/>
            <person name="Nishida H."/>
            <person name="Aasland R."/>
            <person name="Huzurbazar S."/>
            <person name="Westhof E."/>
            <person name="Delsuc F."/>
            <person name="Lehrach H."/>
            <person name="Reinhardt R."/>
            <person name="Weissenbach J."/>
            <person name="Roy S.W."/>
            <person name="Artiguenave F."/>
            <person name="Postlethwait J.H."/>
            <person name="Manak J.R."/>
            <person name="Thompson E.M."/>
            <person name="Jaillon O."/>
            <person name="Du Pasquier L."/>
            <person name="Boudinot P."/>
            <person name="Liberles D.A."/>
            <person name="Volff J.N."/>
            <person name="Philippe H."/>
            <person name="Lenhard B."/>
            <person name="Roest Crollius H."/>
            <person name="Wincker P."/>
            <person name="Chourrout D."/>
        </authorList>
    </citation>
    <scope>NUCLEOTIDE SEQUENCE [LARGE SCALE GENOMIC DNA]</scope>
</reference>
<protein>
    <submittedName>
        <fullName evidence="1">Uncharacterized protein</fullName>
    </submittedName>
</protein>
<organism evidence="1">
    <name type="scientific">Oikopleura dioica</name>
    <name type="common">Tunicate</name>
    <dbReference type="NCBI Taxonomy" id="34765"/>
    <lineage>
        <taxon>Eukaryota</taxon>
        <taxon>Metazoa</taxon>
        <taxon>Chordata</taxon>
        <taxon>Tunicata</taxon>
        <taxon>Appendicularia</taxon>
        <taxon>Copelata</taxon>
        <taxon>Oikopleuridae</taxon>
        <taxon>Oikopleura</taxon>
    </lineage>
</organism>
<evidence type="ECO:0000313" key="1">
    <source>
        <dbReference type="EMBL" id="CBY43109.1"/>
    </source>
</evidence>
<dbReference type="AlphaFoldDB" id="E4Z5Y1"/>